<keyword evidence="3" id="KW-1185">Reference proteome</keyword>
<reference evidence="3" key="1">
    <citation type="journal article" date="2009" name="Science">
        <title>The B73 maize genome: complexity, diversity, and dynamics.</title>
        <authorList>
            <person name="Schnable P.S."/>
            <person name="Ware D."/>
            <person name="Fulton R.S."/>
            <person name="Stein J.C."/>
            <person name="Wei F."/>
            <person name="Pasternak S."/>
            <person name="Liang C."/>
            <person name="Zhang J."/>
            <person name="Fulton L."/>
            <person name="Graves T.A."/>
            <person name="Minx P."/>
            <person name="Reily A.D."/>
            <person name="Courtney L."/>
            <person name="Kruchowski S.S."/>
            <person name="Tomlinson C."/>
            <person name="Strong C."/>
            <person name="Delehaunty K."/>
            <person name="Fronick C."/>
            <person name="Courtney B."/>
            <person name="Rock S.M."/>
            <person name="Belter E."/>
            <person name="Du F."/>
            <person name="Kim K."/>
            <person name="Abbott R.M."/>
            <person name="Cotton M."/>
            <person name="Levy A."/>
            <person name="Marchetto P."/>
            <person name="Ochoa K."/>
            <person name="Jackson S.M."/>
            <person name="Gillam B."/>
            <person name="Chen W."/>
            <person name="Yan L."/>
            <person name="Higginbotham J."/>
            <person name="Cardenas M."/>
            <person name="Waligorski J."/>
            <person name="Applebaum E."/>
            <person name="Phelps L."/>
            <person name="Falcone J."/>
            <person name="Kanchi K."/>
            <person name="Thane T."/>
            <person name="Scimone A."/>
            <person name="Thane N."/>
            <person name="Henke J."/>
            <person name="Wang T."/>
            <person name="Ruppert J."/>
            <person name="Shah N."/>
            <person name="Rotter K."/>
            <person name="Hodges J."/>
            <person name="Ingenthron E."/>
            <person name="Cordes M."/>
            <person name="Kohlberg S."/>
            <person name="Sgro J."/>
            <person name="Delgado B."/>
            <person name="Mead K."/>
            <person name="Chinwalla A."/>
            <person name="Leonard S."/>
            <person name="Crouse K."/>
            <person name="Collura K."/>
            <person name="Kudrna D."/>
            <person name="Currie J."/>
            <person name="He R."/>
            <person name="Angelova A."/>
            <person name="Rajasekar S."/>
            <person name="Mueller T."/>
            <person name="Lomeli R."/>
            <person name="Scara G."/>
            <person name="Ko A."/>
            <person name="Delaney K."/>
            <person name="Wissotski M."/>
            <person name="Lopez G."/>
            <person name="Campos D."/>
            <person name="Braidotti M."/>
            <person name="Ashley E."/>
            <person name="Golser W."/>
            <person name="Kim H."/>
            <person name="Lee S."/>
            <person name="Lin J."/>
            <person name="Dujmic Z."/>
            <person name="Kim W."/>
            <person name="Talag J."/>
            <person name="Zuccolo A."/>
            <person name="Fan C."/>
            <person name="Sebastian A."/>
            <person name="Kramer M."/>
            <person name="Spiegel L."/>
            <person name="Nascimento L."/>
            <person name="Zutavern T."/>
            <person name="Miller B."/>
            <person name="Ambroise C."/>
            <person name="Muller S."/>
            <person name="Spooner W."/>
            <person name="Narechania A."/>
            <person name="Ren L."/>
            <person name="Wei S."/>
            <person name="Kumari S."/>
            <person name="Faga B."/>
            <person name="Levy M.J."/>
            <person name="McMahan L."/>
            <person name="Van Buren P."/>
            <person name="Vaughn M.W."/>
            <person name="Ying K."/>
            <person name="Yeh C.-T."/>
            <person name="Emrich S.J."/>
            <person name="Jia Y."/>
            <person name="Kalyanaraman A."/>
            <person name="Hsia A.-P."/>
            <person name="Barbazuk W.B."/>
            <person name="Baucom R.S."/>
            <person name="Brutnell T.P."/>
            <person name="Carpita N.C."/>
            <person name="Chaparro C."/>
            <person name="Chia J.-M."/>
            <person name="Deragon J.-M."/>
            <person name="Estill J.C."/>
            <person name="Fu Y."/>
            <person name="Jeddeloh J.A."/>
            <person name="Han Y."/>
            <person name="Lee H."/>
            <person name="Li P."/>
            <person name="Lisch D.R."/>
            <person name="Liu S."/>
            <person name="Liu Z."/>
            <person name="Nagel D.H."/>
            <person name="McCann M.C."/>
            <person name="SanMiguel P."/>
            <person name="Myers A.M."/>
            <person name="Nettleton D."/>
            <person name="Nguyen J."/>
            <person name="Penning B.W."/>
            <person name="Ponnala L."/>
            <person name="Schneider K.L."/>
            <person name="Schwartz D.C."/>
            <person name="Sharma A."/>
            <person name="Soderlund C."/>
            <person name="Springer N.M."/>
            <person name="Sun Q."/>
            <person name="Wang H."/>
            <person name="Waterman M."/>
            <person name="Westerman R."/>
            <person name="Wolfgruber T.K."/>
            <person name="Yang L."/>
            <person name="Yu Y."/>
            <person name="Zhang L."/>
            <person name="Zhou S."/>
            <person name="Zhu Q."/>
            <person name="Bennetzen J.L."/>
            <person name="Dawe R.K."/>
            <person name="Jiang J."/>
            <person name="Jiang N."/>
            <person name="Presting G.G."/>
            <person name="Wessler S.R."/>
            <person name="Aluru S."/>
            <person name="Martienssen R.A."/>
            <person name="Clifton S.W."/>
            <person name="McCombie W.R."/>
            <person name="Wing R.A."/>
            <person name="Wilson R.K."/>
        </authorList>
    </citation>
    <scope>NUCLEOTIDE SEQUENCE [LARGE SCALE GENOMIC DNA]</scope>
    <source>
        <strain evidence="3">cv. B73</strain>
    </source>
</reference>
<evidence type="ECO:0000313" key="2">
    <source>
        <dbReference type="EnsemblPlants" id="Zm00001eb267570_P001"/>
    </source>
</evidence>
<evidence type="ECO:0007829" key="4">
    <source>
        <dbReference type="PeptideAtlas" id="A0A804UA59"/>
    </source>
</evidence>
<reference evidence="2" key="2">
    <citation type="submission" date="2019-07" db="EMBL/GenBank/DDBJ databases">
        <authorList>
            <person name="Seetharam A."/>
            <person name="Woodhouse M."/>
            <person name="Cannon E."/>
        </authorList>
    </citation>
    <scope>NUCLEOTIDE SEQUENCE [LARGE SCALE GENOMIC DNA]</scope>
    <source>
        <strain evidence="2">cv. B73</strain>
    </source>
</reference>
<name>A0A804UA59_MAIZE</name>
<keyword evidence="1" id="KW-0472">Membrane</keyword>
<sequence>MYYVSTSCNATFQNHGLQDAAECKPWIIYKWLAPTYELVSIIIQSRSAKRQCVERIVEQNSMKMVIVLVVCLALSAASASAMQMPCPCAGLQGLYGAGAGLTTMMGAGGLYPYAEYLRQPQCSPLAAAPYYAGCGQPSAMFQPLRQQCCQQQMRMMDVQSVAQQLQMMMQLERAAAASSSLYEPALMQQQQQLLAAQGLNPMAMMMAQNMPAMGGLYQYQLPSYRTNPCGVSAAIPPYY</sequence>
<evidence type="ECO:0000256" key="1">
    <source>
        <dbReference type="SAM" id="Phobius"/>
    </source>
</evidence>
<dbReference type="InParanoid" id="A0A804UA59"/>
<keyword evidence="4" id="KW-1267">Proteomics identification</keyword>
<evidence type="ECO:0008006" key="5">
    <source>
        <dbReference type="Google" id="ProtNLM"/>
    </source>
</evidence>
<reference evidence="2" key="3">
    <citation type="submission" date="2021-05" db="UniProtKB">
        <authorList>
            <consortium name="EnsemblPlants"/>
        </authorList>
    </citation>
    <scope>IDENTIFICATION</scope>
    <source>
        <strain evidence="2">cv. B73</strain>
    </source>
</reference>
<keyword evidence="1" id="KW-0812">Transmembrane</keyword>
<dbReference type="Gramene" id="Zm00001eb267570_T001">
    <property type="protein sequence ID" value="Zm00001eb267570_P001"/>
    <property type="gene ID" value="Zm00001eb267570"/>
</dbReference>
<accession>A0A804UA59</accession>
<protein>
    <recommendedName>
        <fullName evidence="5">Prolamin PPROL 17</fullName>
    </recommendedName>
</protein>
<proteinExistence type="evidence at protein level"/>
<evidence type="ECO:0000313" key="3">
    <source>
        <dbReference type="Proteomes" id="UP000007305"/>
    </source>
</evidence>
<dbReference type="Proteomes" id="UP000007305">
    <property type="component" value="Chromosome 6"/>
</dbReference>
<keyword evidence="1" id="KW-1133">Transmembrane helix</keyword>
<dbReference type="AlphaFoldDB" id="A0A804UA59"/>
<organism evidence="2 3">
    <name type="scientific">Zea mays</name>
    <name type="common">Maize</name>
    <dbReference type="NCBI Taxonomy" id="4577"/>
    <lineage>
        <taxon>Eukaryota</taxon>
        <taxon>Viridiplantae</taxon>
        <taxon>Streptophyta</taxon>
        <taxon>Embryophyta</taxon>
        <taxon>Tracheophyta</taxon>
        <taxon>Spermatophyta</taxon>
        <taxon>Magnoliopsida</taxon>
        <taxon>Liliopsida</taxon>
        <taxon>Poales</taxon>
        <taxon>Poaceae</taxon>
        <taxon>PACMAD clade</taxon>
        <taxon>Panicoideae</taxon>
        <taxon>Andropogonodae</taxon>
        <taxon>Andropogoneae</taxon>
        <taxon>Tripsacinae</taxon>
        <taxon>Zea</taxon>
    </lineage>
</organism>
<feature type="transmembrane region" description="Helical" evidence="1">
    <location>
        <begin position="94"/>
        <end position="114"/>
    </location>
</feature>
<feature type="transmembrane region" description="Helical" evidence="1">
    <location>
        <begin position="64"/>
        <end position="82"/>
    </location>
</feature>
<dbReference type="EnsemblPlants" id="Zm00001eb267570_T001">
    <property type="protein sequence ID" value="Zm00001eb267570_P001"/>
    <property type="gene ID" value="Zm00001eb267570"/>
</dbReference>